<evidence type="ECO:0000259" key="8">
    <source>
        <dbReference type="Pfam" id="PF01694"/>
    </source>
</evidence>
<evidence type="ECO:0000313" key="10">
    <source>
        <dbReference type="Proteomes" id="UP001172684"/>
    </source>
</evidence>
<evidence type="ECO:0000256" key="3">
    <source>
        <dbReference type="ARBA" id="ARBA00022692"/>
    </source>
</evidence>
<comment type="subcellular location">
    <subcellularLocation>
        <location evidence="1">Membrane</location>
        <topology evidence="1">Multi-pass membrane protein</topology>
    </subcellularLocation>
</comment>
<name>A0ABQ9NZQ2_9PEZI</name>
<evidence type="ECO:0000256" key="7">
    <source>
        <dbReference type="SAM" id="Phobius"/>
    </source>
</evidence>
<dbReference type="SUPFAM" id="SSF144091">
    <property type="entry name" value="Rhomboid-like"/>
    <property type="match status" value="1"/>
</dbReference>
<evidence type="ECO:0000256" key="2">
    <source>
        <dbReference type="ARBA" id="ARBA00009045"/>
    </source>
</evidence>
<feature type="transmembrane region" description="Helical" evidence="7">
    <location>
        <begin position="135"/>
        <end position="168"/>
    </location>
</feature>
<feature type="transmembrane region" description="Helical" evidence="7">
    <location>
        <begin position="52"/>
        <end position="71"/>
    </location>
</feature>
<evidence type="ECO:0000256" key="1">
    <source>
        <dbReference type="ARBA" id="ARBA00004141"/>
    </source>
</evidence>
<dbReference type="InterPro" id="IPR022764">
    <property type="entry name" value="Peptidase_S54_rhomboid_dom"/>
</dbReference>
<dbReference type="Gene3D" id="1.20.1540.10">
    <property type="entry name" value="Rhomboid-like"/>
    <property type="match status" value="1"/>
</dbReference>
<dbReference type="EMBL" id="JAPDRL010000019">
    <property type="protein sequence ID" value="KAJ9666546.1"/>
    <property type="molecule type" value="Genomic_DNA"/>
</dbReference>
<evidence type="ECO:0000256" key="6">
    <source>
        <dbReference type="ARBA" id="ARBA00023136"/>
    </source>
</evidence>
<keyword evidence="10" id="KW-1185">Reference proteome</keyword>
<keyword evidence="4" id="KW-0378">Hydrolase</keyword>
<keyword evidence="5 7" id="KW-1133">Transmembrane helix</keyword>
<comment type="caution">
    <text evidence="9">The sequence shown here is derived from an EMBL/GenBank/DDBJ whole genome shotgun (WGS) entry which is preliminary data.</text>
</comment>
<proteinExistence type="inferred from homology"/>
<dbReference type="PANTHER" id="PTHR43731">
    <property type="entry name" value="RHOMBOID PROTEASE"/>
    <property type="match status" value="1"/>
</dbReference>
<keyword evidence="3 7" id="KW-0812">Transmembrane</keyword>
<dbReference type="Proteomes" id="UP001172684">
    <property type="component" value="Unassembled WGS sequence"/>
</dbReference>
<dbReference type="Pfam" id="PF01694">
    <property type="entry name" value="Rhomboid"/>
    <property type="match status" value="1"/>
</dbReference>
<organism evidence="9 10">
    <name type="scientific">Coniosporium apollinis</name>
    <dbReference type="NCBI Taxonomy" id="61459"/>
    <lineage>
        <taxon>Eukaryota</taxon>
        <taxon>Fungi</taxon>
        <taxon>Dikarya</taxon>
        <taxon>Ascomycota</taxon>
        <taxon>Pezizomycotina</taxon>
        <taxon>Dothideomycetes</taxon>
        <taxon>Dothideomycetes incertae sedis</taxon>
        <taxon>Coniosporium</taxon>
    </lineage>
</organism>
<gene>
    <name evidence="9" type="ORF">H2201_003469</name>
</gene>
<reference evidence="9" key="1">
    <citation type="submission" date="2022-10" db="EMBL/GenBank/DDBJ databases">
        <title>Culturing micro-colonial fungi from biological soil crusts in the Mojave desert and describing Neophaeococcomyces mojavensis, and introducing the new genera and species Taxawa tesnikishii.</title>
        <authorList>
            <person name="Kurbessoian T."/>
            <person name="Stajich J.E."/>
        </authorList>
    </citation>
    <scope>NUCLEOTIDE SEQUENCE</scope>
    <source>
        <strain evidence="9">TK_1</strain>
    </source>
</reference>
<sequence>MNGLLRPVILSPRPRGHISPHLPHHLIRPRPPPTRLPTSRRTYYGYHEPSSSAVSVLWGIIGANTLVFLAWQYALPQRHGLGPFASTSDRRLAQRLSQSFILHANDLKQGRYYTTLTSAFSQIDPYHYLGNMFSLYAFGSVLAACPGIGAAHITTLALGSALAGSVGWLTHTASRAAARGPWGQRQQVGALGASGMVMGIGAAAALMRPSATMLLMGIVPVPLWALIGGYFVFDSLYLDRGGNVAHAGHLGGLAFGVAFYMLRLRRFGGLLGPKGGIGGRGAGGWRNWLGKP</sequence>
<feature type="transmembrane region" description="Helical" evidence="7">
    <location>
        <begin position="188"/>
        <end position="207"/>
    </location>
</feature>
<protein>
    <recommendedName>
        <fullName evidence="8">Peptidase S54 rhomboid domain-containing protein</fullName>
    </recommendedName>
</protein>
<feature type="transmembrane region" description="Helical" evidence="7">
    <location>
        <begin position="214"/>
        <end position="233"/>
    </location>
</feature>
<feature type="transmembrane region" description="Helical" evidence="7">
    <location>
        <begin position="245"/>
        <end position="262"/>
    </location>
</feature>
<dbReference type="PANTHER" id="PTHR43731:SF14">
    <property type="entry name" value="PRESENILIN-ASSOCIATED RHOMBOID-LIKE PROTEIN, MITOCHONDRIAL"/>
    <property type="match status" value="1"/>
</dbReference>
<evidence type="ECO:0000256" key="4">
    <source>
        <dbReference type="ARBA" id="ARBA00022801"/>
    </source>
</evidence>
<evidence type="ECO:0000313" key="9">
    <source>
        <dbReference type="EMBL" id="KAJ9666546.1"/>
    </source>
</evidence>
<dbReference type="InterPro" id="IPR035952">
    <property type="entry name" value="Rhomboid-like_sf"/>
</dbReference>
<comment type="similarity">
    <text evidence="2">Belongs to the peptidase S54 family.</text>
</comment>
<accession>A0ABQ9NZQ2</accession>
<dbReference type="InterPro" id="IPR050925">
    <property type="entry name" value="Rhomboid_protease_S54"/>
</dbReference>
<evidence type="ECO:0000256" key="5">
    <source>
        <dbReference type="ARBA" id="ARBA00022989"/>
    </source>
</evidence>
<keyword evidence="6 7" id="KW-0472">Membrane</keyword>
<feature type="domain" description="Peptidase S54 rhomboid" evidence="8">
    <location>
        <begin position="110"/>
        <end position="265"/>
    </location>
</feature>